<dbReference type="AlphaFoldDB" id="A0A511RPA8"/>
<accession>A0A511RPA8</accession>
<dbReference type="EMBL" id="BJXN01000029">
    <property type="protein sequence ID" value="GEM90917.1"/>
    <property type="molecule type" value="Genomic_DNA"/>
</dbReference>
<dbReference type="OrthoDB" id="31868at2"/>
<evidence type="ECO:0000313" key="2">
    <source>
        <dbReference type="Proteomes" id="UP000321827"/>
    </source>
</evidence>
<proteinExistence type="predicted"/>
<comment type="caution">
    <text evidence="1">The sequence shown here is derived from an EMBL/GenBank/DDBJ whole genome shotgun (WGS) entry which is preliminary data.</text>
</comment>
<evidence type="ECO:0008006" key="3">
    <source>
        <dbReference type="Google" id="ProtNLM"/>
    </source>
</evidence>
<reference evidence="1 2" key="1">
    <citation type="submission" date="2019-07" db="EMBL/GenBank/DDBJ databases">
        <title>Whole genome shotgun sequence of Oceanithermus desulfurans NBRC 100063.</title>
        <authorList>
            <person name="Hosoyama A."/>
            <person name="Uohara A."/>
            <person name="Ohji S."/>
            <person name="Ichikawa N."/>
        </authorList>
    </citation>
    <scope>NUCLEOTIDE SEQUENCE [LARGE SCALE GENOMIC DNA]</scope>
    <source>
        <strain evidence="1 2">NBRC 100063</strain>
    </source>
</reference>
<evidence type="ECO:0000313" key="1">
    <source>
        <dbReference type="EMBL" id="GEM90917.1"/>
    </source>
</evidence>
<sequence length="187" mass="20274">MKKWLILGVVLAAGALTSCGMLDIGFKQYYQVNLTPAMWGFEVTDTGLVVVGNTAQVIAAPGAPEGVLERIEVHYLDAGGNEVKVGDSSYVANYPVPIPAGIVCPAADGGTQQCTKSSEGWQYGWASSEPFEFSLDGDIASRVYEAYLNDANYLDWHARAIFFARTSNGKSVQWEQDIKIIFPLKAQ</sequence>
<organism evidence="1 2">
    <name type="scientific">Oceanithermus desulfurans NBRC 100063</name>
    <dbReference type="NCBI Taxonomy" id="1227550"/>
    <lineage>
        <taxon>Bacteria</taxon>
        <taxon>Thermotogati</taxon>
        <taxon>Deinococcota</taxon>
        <taxon>Deinococci</taxon>
        <taxon>Thermales</taxon>
        <taxon>Thermaceae</taxon>
        <taxon>Oceanithermus</taxon>
    </lineage>
</organism>
<gene>
    <name evidence="1" type="ORF">ODE01S_23510</name>
</gene>
<dbReference type="Proteomes" id="UP000321827">
    <property type="component" value="Unassembled WGS sequence"/>
</dbReference>
<dbReference type="RefSeq" id="WP_147149105.1">
    <property type="nucleotide sequence ID" value="NZ_BJXN01000029.1"/>
</dbReference>
<protein>
    <recommendedName>
        <fullName evidence="3">Lipoprotein</fullName>
    </recommendedName>
</protein>
<dbReference type="PROSITE" id="PS51257">
    <property type="entry name" value="PROKAR_LIPOPROTEIN"/>
    <property type="match status" value="1"/>
</dbReference>
<name>A0A511RPA8_9DEIN</name>